<dbReference type="InterPro" id="IPR039556">
    <property type="entry name" value="ICL/PEPM"/>
</dbReference>
<gene>
    <name evidence="1" type="ORF">CYME_CMO317C</name>
</gene>
<dbReference type="EMBL" id="AP006497">
    <property type="protein sequence ID" value="BAM81646.1"/>
    <property type="molecule type" value="Genomic_DNA"/>
</dbReference>
<dbReference type="Gene3D" id="3.20.20.60">
    <property type="entry name" value="Phosphoenolpyruvate-binding domains"/>
    <property type="match status" value="1"/>
</dbReference>
<dbReference type="Gramene" id="CMO317CT">
    <property type="protein sequence ID" value="CMO317CT"/>
    <property type="gene ID" value="CMO317C"/>
</dbReference>
<dbReference type="InterPro" id="IPR015813">
    <property type="entry name" value="Pyrv/PenolPyrv_kinase-like_dom"/>
</dbReference>
<dbReference type="SUPFAM" id="SSF51621">
    <property type="entry name" value="Phosphoenolpyruvate/pyruvate domain"/>
    <property type="match status" value="1"/>
</dbReference>
<name>M1UUS9_CYAM1</name>
<dbReference type="CDD" id="cd00377">
    <property type="entry name" value="ICL_PEPM"/>
    <property type="match status" value="1"/>
</dbReference>
<dbReference type="STRING" id="280699.M1UUS9"/>
<dbReference type="GO" id="GO:0003824">
    <property type="term" value="F:catalytic activity"/>
    <property type="evidence" value="ECO:0007669"/>
    <property type="project" value="InterPro"/>
</dbReference>
<evidence type="ECO:0000313" key="2">
    <source>
        <dbReference type="Proteomes" id="UP000007014"/>
    </source>
</evidence>
<accession>M1UUS9</accession>
<proteinExistence type="predicted"/>
<dbReference type="InterPro" id="IPR040442">
    <property type="entry name" value="Pyrv_kinase-like_dom_sf"/>
</dbReference>
<organism evidence="1 2">
    <name type="scientific">Cyanidioschyzon merolae (strain NIES-3377 / 10D)</name>
    <name type="common">Unicellular red alga</name>
    <dbReference type="NCBI Taxonomy" id="280699"/>
    <lineage>
        <taxon>Eukaryota</taxon>
        <taxon>Rhodophyta</taxon>
        <taxon>Bangiophyceae</taxon>
        <taxon>Cyanidiales</taxon>
        <taxon>Cyanidiaceae</taxon>
        <taxon>Cyanidioschyzon</taxon>
    </lineage>
</organism>
<dbReference type="eggNOG" id="KOG1260">
    <property type="taxonomic scope" value="Eukaryota"/>
</dbReference>
<dbReference type="PANTHER" id="PTHR42905">
    <property type="entry name" value="PHOSPHOENOLPYRUVATE CARBOXYLASE"/>
    <property type="match status" value="1"/>
</dbReference>
<dbReference type="HOGENOM" id="CLU_027389_3_1_1"/>
<dbReference type="Proteomes" id="UP000007014">
    <property type="component" value="Chromosome 15"/>
</dbReference>
<dbReference type="GeneID" id="16995760"/>
<keyword evidence="2" id="KW-1185">Reference proteome</keyword>
<dbReference type="Pfam" id="PF13714">
    <property type="entry name" value="PEP_mutase"/>
    <property type="match status" value="1"/>
</dbReference>
<sequence>MFTISGHVVDYNSLWGQRRTRKGPRTLLPSAGLRSALALFERSSHSWRRGRLVAVADAAGESLHPSQLERTARSGRMEAVERLRLLLQTPKLHLMPCCFDGLSAKMICSAAFPLSFMTGFGVAASFGLPDTGLLSFGEIRDRAASIMEVLPASYPVIGDGDTGYGNPVSVKRTVRGFALAGLAGILIEDQVNPKRCGHTRGKAVVERSEAVQRWRAAIDARNEFEDIVIVARTDAIATHGLDEALWRLDKALELGADVLFLEAPRSVADMERFTKTFAGVPMLANMLENGMTPMLPAKTLESMGYRIAAYPLTLLAASMKAMQAALSALQSGNPEKVAPHLMDFEQVRDIVGFPWYDTEAARYRTDPAD</sequence>
<dbReference type="OMA" id="QFVICAR"/>
<dbReference type="KEGG" id="cme:CYME_CMO317C"/>
<dbReference type="AlphaFoldDB" id="M1UUS9"/>
<protein>
    <submittedName>
        <fullName evidence="1">Similar to carboxyphosphonoenolpyruvate mutase</fullName>
    </submittedName>
</protein>
<evidence type="ECO:0000313" key="1">
    <source>
        <dbReference type="EMBL" id="BAM81646.1"/>
    </source>
</evidence>
<dbReference type="PANTHER" id="PTHR42905:SF2">
    <property type="entry name" value="PHOSPHOENOLPYRUVATE CARBOXYLASE FAMILY PROTEIN"/>
    <property type="match status" value="1"/>
</dbReference>
<reference evidence="1 2" key="1">
    <citation type="journal article" date="2004" name="Nature">
        <title>Genome sequence of the ultrasmall unicellular red alga Cyanidioschyzon merolae 10D.</title>
        <authorList>
            <person name="Matsuzaki M."/>
            <person name="Misumi O."/>
            <person name="Shin-i T."/>
            <person name="Maruyama S."/>
            <person name="Takahara M."/>
            <person name="Miyagishima S."/>
            <person name="Mori T."/>
            <person name="Nishida K."/>
            <person name="Yagisawa F."/>
            <person name="Nishida K."/>
            <person name="Yoshida Y."/>
            <person name="Nishimura Y."/>
            <person name="Nakao S."/>
            <person name="Kobayashi T."/>
            <person name="Momoyama Y."/>
            <person name="Higashiyama T."/>
            <person name="Minoda A."/>
            <person name="Sano M."/>
            <person name="Nomoto H."/>
            <person name="Oishi K."/>
            <person name="Hayashi H."/>
            <person name="Ohta F."/>
            <person name="Nishizaka S."/>
            <person name="Haga S."/>
            <person name="Miura S."/>
            <person name="Morishita T."/>
            <person name="Kabeya Y."/>
            <person name="Terasawa K."/>
            <person name="Suzuki Y."/>
            <person name="Ishii Y."/>
            <person name="Asakawa S."/>
            <person name="Takano H."/>
            <person name="Ohta N."/>
            <person name="Kuroiwa H."/>
            <person name="Tanaka K."/>
            <person name="Shimizu N."/>
            <person name="Sugano S."/>
            <person name="Sato N."/>
            <person name="Nozaki H."/>
            <person name="Ogasawara N."/>
            <person name="Kohara Y."/>
            <person name="Kuroiwa T."/>
        </authorList>
    </citation>
    <scope>NUCLEOTIDE SEQUENCE [LARGE SCALE GENOMIC DNA]</scope>
    <source>
        <strain evidence="1 2">10D</strain>
    </source>
</reference>
<dbReference type="OrthoDB" id="1923844at2759"/>
<reference evidence="1 2" key="2">
    <citation type="journal article" date="2007" name="BMC Biol.">
        <title>A 100%-complete sequence reveals unusually simple genomic features in the hot-spring red alga Cyanidioschyzon merolae.</title>
        <authorList>
            <person name="Nozaki H."/>
            <person name="Takano H."/>
            <person name="Misumi O."/>
            <person name="Terasawa K."/>
            <person name="Matsuzaki M."/>
            <person name="Maruyama S."/>
            <person name="Nishida K."/>
            <person name="Yagisawa F."/>
            <person name="Yoshida Y."/>
            <person name="Fujiwara T."/>
            <person name="Takio S."/>
            <person name="Tamura K."/>
            <person name="Chung S.J."/>
            <person name="Nakamura S."/>
            <person name="Kuroiwa H."/>
            <person name="Tanaka K."/>
            <person name="Sato N."/>
            <person name="Kuroiwa T."/>
        </authorList>
    </citation>
    <scope>NUCLEOTIDE SEQUENCE [LARGE SCALE GENOMIC DNA]</scope>
    <source>
        <strain evidence="1 2">10D</strain>
    </source>
</reference>
<dbReference type="RefSeq" id="XP_005537682.1">
    <property type="nucleotide sequence ID" value="XM_005537625.1"/>
</dbReference>